<protein>
    <submittedName>
        <fullName evidence="2">Uncharacterized protein</fullName>
    </submittedName>
</protein>
<reference evidence="2 3" key="1">
    <citation type="submission" date="2024-09" db="EMBL/GenBank/DDBJ databases">
        <title>Rethinking Asexuality: The Enigmatic Case of Functional Sexual Genes in Lepraria (Stereocaulaceae).</title>
        <authorList>
            <person name="Doellman M."/>
            <person name="Sun Y."/>
            <person name="Barcenas-Pena A."/>
            <person name="Lumbsch H.T."/>
            <person name="Grewe F."/>
        </authorList>
    </citation>
    <scope>NUCLEOTIDE SEQUENCE [LARGE SCALE GENOMIC DNA]</scope>
    <source>
        <strain evidence="2 3">Grewe 0041</strain>
    </source>
</reference>
<keyword evidence="3" id="KW-1185">Reference proteome</keyword>
<feature type="compositionally biased region" description="Pro residues" evidence="1">
    <location>
        <begin position="71"/>
        <end position="81"/>
    </location>
</feature>
<organism evidence="2 3">
    <name type="scientific">Lepraria finkii</name>
    <dbReference type="NCBI Taxonomy" id="1340010"/>
    <lineage>
        <taxon>Eukaryota</taxon>
        <taxon>Fungi</taxon>
        <taxon>Dikarya</taxon>
        <taxon>Ascomycota</taxon>
        <taxon>Pezizomycotina</taxon>
        <taxon>Lecanoromycetes</taxon>
        <taxon>OSLEUM clade</taxon>
        <taxon>Lecanoromycetidae</taxon>
        <taxon>Lecanorales</taxon>
        <taxon>Lecanorineae</taxon>
        <taxon>Stereocaulaceae</taxon>
        <taxon>Lepraria</taxon>
    </lineage>
</organism>
<gene>
    <name evidence="2" type="ORF">ABVK25_001878</name>
</gene>
<evidence type="ECO:0000256" key="1">
    <source>
        <dbReference type="SAM" id="MobiDB-lite"/>
    </source>
</evidence>
<evidence type="ECO:0000313" key="2">
    <source>
        <dbReference type="EMBL" id="KAL2058260.1"/>
    </source>
</evidence>
<comment type="caution">
    <text evidence="2">The sequence shown here is derived from an EMBL/GenBank/DDBJ whole genome shotgun (WGS) entry which is preliminary data.</text>
</comment>
<evidence type="ECO:0000313" key="3">
    <source>
        <dbReference type="Proteomes" id="UP001590951"/>
    </source>
</evidence>
<feature type="region of interest" description="Disordered" evidence="1">
    <location>
        <begin position="44"/>
        <end position="81"/>
    </location>
</feature>
<sequence>MRVSACKKPQFRFIYSITHEVFSNTDKETLDLRDTLLARYDDADKSLANKTRSSPDRACDLDLPMSTTQQPPLPPLHLPPLQSPFLHHRQNPVLTLLCPAVRPMAAFPLHVRKRPSNPPAGLL</sequence>
<proteinExistence type="predicted"/>
<name>A0ABR4BKN4_9LECA</name>
<feature type="compositionally biased region" description="Basic and acidic residues" evidence="1">
    <location>
        <begin position="44"/>
        <end position="60"/>
    </location>
</feature>
<accession>A0ABR4BKN4</accession>
<dbReference type="Proteomes" id="UP001590951">
    <property type="component" value="Unassembled WGS sequence"/>
</dbReference>
<dbReference type="EMBL" id="JBHFEH010000003">
    <property type="protein sequence ID" value="KAL2058260.1"/>
    <property type="molecule type" value="Genomic_DNA"/>
</dbReference>